<evidence type="ECO:0000256" key="1">
    <source>
        <dbReference type="SAM" id="MobiDB-lite"/>
    </source>
</evidence>
<dbReference type="AlphaFoldDB" id="A0A2S0WTU2"/>
<evidence type="ECO:0000256" key="2">
    <source>
        <dbReference type="SAM" id="Phobius"/>
    </source>
</evidence>
<dbReference type="Proteomes" id="UP000244729">
    <property type="component" value="Chromosome"/>
</dbReference>
<feature type="transmembrane region" description="Helical" evidence="2">
    <location>
        <begin position="114"/>
        <end position="135"/>
    </location>
</feature>
<feature type="transmembrane region" description="Helical" evidence="2">
    <location>
        <begin position="90"/>
        <end position="108"/>
    </location>
</feature>
<accession>A0A2S0WTU2</accession>
<protein>
    <submittedName>
        <fullName evidence="3">Uncharacterized protein</fullName>
    </submittedName>
</protein>
<reference evidence="3 4" key="1">
    <citation type="submission" date="2018-04" db="EMBL/GenBank/DDBJ databases">
        <authorList>
            <person name="Li J."/>
        </authorList>
    </citation>
    <scope>NUCLEOTIDE SEQUENCE [LARGE SCALE GENOMIC DNA]</scope>
    <source>
        <strain evidence="4">30A</strain>
    </source>
</reference>
<sequence length="171" mass="16985">MRKFYSGLAWTIAVGVVVQAAAIAFAFGGVLNRVSSGDVVDKALLESGGAGGTGELGFWIHGIGGGVVLPLLAVVLLIVSFFVRAKGARLWAAIVLALIVLQVVLGFSLTDLPYLGLIHGANALAVLGAAVVAALRVGRMPRALAVPGANRGSGAAAGAGAEEANSDAVSA</sequence>
<keyword evidence="4" id="KW-1185">Reference proteome</keyword>
<proteinExistence type="predicted"/>
<name>A0A2S0WTU2_9MICO</name>
<gene>
    <name evidence="3" type="ORF">DCE93_02755</name>
</gene>
<keyword evidence="2" id="KW-1133">Transmembrane helix</keyword>
<keyword evidence="2" id="KW-0812">Transmembrane</keyword>
<feature type="transmembrane region" description="Helical" evidence="2">
    <location>
        <begin position="58"/>
        <end position="83"/>
    </location>
</feature>
<evidence type="ECO:0000313" key="4">
    <source>
        <dbReference type="Proteomes" id="UP000244729"/>
    </source>
</evidence>
<feature type="region of interest" description="Disordered" evidence="1">
    <location>
        <begin position="149"/>
        <end position="171"/>
    </location>
</feature>
<dbReference type="EMBL" id="CP028913">
    <property type="protein sequence ID" value="AWB94711.1"/>
    <property type="molecule type" value="Genomic_DNA"/>
</dbReference>
<dbReference type="KEGG" id="agm:DCE93_02755"/>
<keyword evidence="2" id="KW-0472">Membrane</keyword>
<dbReference type="RefSeq" id="WP_108594533.1">
    <property type="nucleotide sequence ID" value="NZ_CP028913.1"/>
</dbReference>
<evidence type="ECO:0000313" key="3">
    <source>
        <dbReference type="EMBL" id="AWB94711.1"/>
    </source>
</evidence>
<organism evidence="3 4">
    <name type="scientific">Agromyces badenianii</name>
    <dbReference type="NCBI Taxonomy" id="2080742"/>
    <lineage>
        <taxon>Bacteria</taxon>
        <taxon>Bacillati</taxon>
        <taxon>Actinomycetota</taxon>
        <taxon>Actinomycetes</taxon>
        <taxon>Micrococcales</taxon>
        <taxon>Microbacteriaceae</taxon>
        <taxon>Agromyces</taxon>
    </lineage>
</organism>